<accession>A0AAN9JJ29</accession>
<keyword evidence="3" id="KW-1185">Reference proteome</keyword>
<dbReference type="Proteomes" id="UP001367508">
    <property type="component" value="Unassembled WGS sequence"/>
</dbReference>
<organism evidence="1 3">
    <name type="scientific">Canavalia gladiata</name>
    <name type="common">Sword bean</name>
    <name type="synonym">Dolichos gladiatus</name>
    <dbReference type="NCBI Taxonomy" id="3824"/>
    <lineage>
        <taxon>Eukaryota</taxon>
        <taxon>Viridiplantae</taxon>
        <taxon>Streptophyta</taxon>
        <taxon>Embryophyta</taxon>
        <taxon>Tracheophyta</taxon>
        <taxon>Spermatophyta</taxon>
        <taxon>Magnoliopsida</taxon>
        <taxon>eudicotyledons</taxon>
        <taxon>Gunneridae</taxon>
        <taxon>Pentapetalae</taxon>
        <taxon>rosids</taxon>
        <taxon>fabids</taxon>
        <taxon>Fabales</taxon>
        <taxon>Fabaceae</taxon>
        <taxon>Papilionoideae</taxon>
        <taxon>50 kb inversion clade</taxon>
        <taxon>NPAAA clade</taxon>
        <taxon>indigoferoid/millettioid clade</taxon>
        <taxon>Phaseoleae</taxon>
        <taxon>Canavalia</taxon>
    </lineage>
</organism>
<comment type="caution">
    <text evidence="1">The sequence shown here is derived from an EMBL/GenBank/DDBJ whole genome shotgun (WGS) entry which is preliminary data.</text>
</comment>
<sequence>MQVPRERVRMNSDLTYYLNKIELLPYSNQVSNKLLSCWSSNFAPFPALVFCYTFECVKHSGMLCSRSKKDSRSAGGSAFTSDLSRFLKEFLESYGMAMVSTLVSSNLFFGSADHIGRVARIPESGRSTTVFAICRDPIPGKPIKSLRVSQRKKRDSLRA</sequence>
<proteinExistence type="predicted"/>
<evidence type="ECO:0000313" key="3">
    <source>
        <dbReference type="Proteomes" id="UP001367508"/>
    </source>
</evidence>
<name>A0AAN9JJ29_CANGL</name>
<protein>
    <submittedName>
        <fullName evidence="1">Uncharacterized protein</fullName>
    </submittedName>
</protein>
<gene>
    <name evidence="1" type="ORF">VNO77_46217</name>
    <name evidence="2" type="ORF">VNO77_46332</name>
</gene>
<dbReference type="EMBL" id="JAYMYQ010000023">
    <property type="protein sequence ID" value="KAK7299007.1"/>
    <property type="molecule type" value="Genomic_DNA"/>
</dbReference>
<dbReference type="AlphaFoldDB" id="A0AAN9JJ29"/>
<dbReference type="EMBL" id="JAYMYQ010000023">
    <property type="protein sequence ID" value="KAK7298897.1"/>
    <property type="molecule type" value="Genomic_DNA"/>
</dbReference>
<evidence type="ECO:0000313" key="1">
    <source>
        <dbReference type="EMBL" id="KAK7298897.1"/>
    </source>
</evidence>
<evidence type="ECO:0000313" key="2">
    <source>
        <dbReference type="EMBL" id="KAK7299007.1"/>
    </source>
</evidence>
<reference evidence="1 3" key="1">
    <citation type="submission" date="2024-01" db="EMBL/GenBank/DDBJ databases">
        <title>The genomes of 5 underutilized Papilionoideae crops provide insights into root nodulation and disease resistanc.</title>
        <authorList>
            <person name="Jiang F."/>
        </authorList>
    </citation>
    <scope>NUCLEOTIDE SEQUENCE [LARGE SCALE GENOMIC DNA]</scope>
    <source>
        <strain evidence="1">LVBAO_FW01</strain>
        <tissue evidence="1">Leaves</tissue>
    </source>
</reference>